<evidence type="ECO:0000313" key="4">
    <source>
        <dbReference type="Proteomes" id="UP000075880"/>
    </source>
</evidence>
<feature type="domain" description="CCHC-type" evidence="2">
    <location>
        <begin position="207"/>
        <end position="223"/>
    </location>
</feature>
<dbReference type="Gene3D" id="2.40.70.10">
    <property type="entry name" value="Acid Proteases"/>
    <property type="match status" value="1"/>
</dbReference>
<evidence type="ECO:0000259" key="2">
    <source>
        <dbReference type="SMART" id="SM00343"/>
    </source>
</evidence>
<feature type="region of interest" description="Disordered" evidence="1">
    <location>
        <begin position="153"/>
        <end position="175"/>
    </location>
</feature>
<dbReference type="PANTHER" id="PTHR37984:SF11">
    <property type="entry name" value="INTEGRASE CATALYTIC DOMAIN-CONTAINING PROTEIN"/>
    <property type="match status" value="1"/>
</dbReference>
<dbReference type="GO" id="GO:0008270">
    <property type="term" value="F:zinc ion binding"/>
    <property type="evidence" value="ECO:0007669"/>
    <property type="project" value="InterPro"/>
</dbReference>
<evidence type="ECO:0000256" key="1">
    <source>
        <dbReference type="SAM" id="MobiDB-lite"/>
    </source>
</evidence>
<dbReference type="PANTHER" id="PTHR37984">
    <property type="entry name" value="PROTEIN CBG26694"/>
    <property type="match status" value="1"/>
</dbReference>
<dbReference type="CDD" id="cd00303">
    <property type="entry name" value="retropepsin_like"/>
    <property type="match status" value="1"/>
</dbReference>
<protein>
    <recommendedName>
        <fullName evidence="2">CCHC-type domain-containing protein</fullName>
    </recommendedName>
</protein>
<feature type="domain" description="CCHC-type" evidence="2">
    <location>
        <begin position="185"/>
        <end position="203"/>
    </location>
</feature>
<sequence>MEKRAKLLHFGGPALQRVFRNLKDHDRVPLVILEPRWYDDAIERLDEFFAPHHQATTERQTLRLIKQKAGERFADFFIRLKQQVSQCGFEKYGSDVCSILRDIYLIDAVVEGCSSNEVRRRILLRNLPFSEIEALGIAQEIVDQQLVEMKTGPPPEKVFKVEQGRSRETHRTGIRQANGKRDSNACFNCGRVGHFAASSVCPARGKECRKCKLVGHFEQMCRKPKQPMERGSKRLIPAIEESPEAKQAKADLDENDPKVYYAFYSGNESNVITCVVGGIQLEMLIDSGADANLINSGMWNKLKEKKVEVVSSTKGSSKILRAYGSQSPLKIIGAFVADIAVEHQRIQAEFLGVDGGQRCLLGDKTAKQLGVLKVGMNINNVQGCPFPKMIGIKAKIQMNTKMAPVYQPMRRIPVPLEAAVDRIRY</sequence>
<dbReference type="AlphaFoldDB" id="A0AAG5DQM1"/>
<dbReference type="InterPro" id="IPR036875">
    <property type="entry name" value="Znf_CCHC_sf"/>
</dbReference>
<organism evidence="3 4">
    <name type="scientific">Anopheles atroparvus</name>
    <name type="common">European mosquito</name>
    <dbReference type="NCBI Taxonomy" id="41427"/>
    <lineage>
        <taxon>Eukaryota</taxon>
        <taxon>Metazoa</taxon>
        <taxon>Ecdysozoa</taxon>
        <taxon>Arthropoda</taxon>
        <taxon>Hexapoda</taxon>
        <taxon>Insecta</taxon>
        <taxon>Pterygota</taxon>
        <taxon>Neoptera</taxon>
        <taxon>Endopterygota</taxon>
        <taxon>Diptera</taxon>
        <taxon>Nematocera</taxon>
        <taxon>Culicoidea</taxon>
        <taxon>Culicidae</taxon>
        <taxon>Anophelinae</taxon>
        <taxon>Anopheles</taxon>
    </lineage>
</organism>
<reference evidence="3" key="1">
    <citation type="submission" date="2024-04" db="UniProtKB">
        <authorList>
            <consortium name="EnsemblMetazoa"/>
        </authorList>
    </citation>
    <scope>IDENTIFICATION</scope>
    <source>
        <strain evidence="3">EBRO</strain>
    </source>
</reference>
<dbReference type="SUPFAM" id="SSF50630">
    <property type="entry name" value="Acid proteases"/>
    <property type="match status" value="1"/>
</dbReference>
<dbReference type="InterPro" id="IPR001969">
    <property type="entry name" value="Aspartic_peptidase_AS"/>
</dbReference>
<proteinExistence type="predicted"/>
<name>A0AAG5DQM1_ANOAO</name>
<dbReference type="SUPFAM" id="SSF57756">
    <property type="entry name" value="Retrovirus zinc finger-like domains"/>
    <property type="match status" value="1"/>
</dbReference>
<dbReference type="InterPro" id="IPR001878">
    <property type="entry name" value="Znf_CCHC"/>
</dbReference>
<dbReference type="InterPro" id="IPR050951">
    <property type="entry name" value="Retrovirus_Pol_polyprotein"/>
</dbReference>
<dbReference type="GO" id="GO:0003676">
    <property type="term" value="F:nucleic acid binding"/>
    <property type="evidence" value="ECO:0007669"/>
    <property type="project" value="InterPro"/>
</dbReference>
<evidence type="ECO:0000313" key="3">
    <source>
        <dbReference type="EnsemblMetazoa" id="ENSAATROPP013014"/>
    </source>
</evidence>
<dbReference type="EnsemblMetazoa" id="ENSAATROPT014275">
    <property type="protein sequence ID" value="ENSAATROPP013014"/>
    <property type="gene ID" value="ENSAATROPG011582"/>
</dbReference>
<dbReference type="GO" id="GO:0006508">
    <property type="term" value="P:proteolysis"/>
    <property type="evidence" value="ECO:0007669"/>
    <property type="project" value="InterPro"/>
</dbReference>
<dbReference type="GO" id="GO:0004190">
    <property type="term" value="F:aspartic-type endopeptidase activity"/>
    <property type="evidence" value="ECO:0007669"/>
    <property type="project" value="InterPro"/>
</dbReference>
<dbReference type="PROSITE" id="PS00141">
    <property type="entry name" value="ASP_PROTEASE"/>
    <property type="match status" value="1"/>
</dbReference>
<keyword evidence="4" id="KW-1185">Reference proteome</keyword>
<accession>A0AAG5DQM1</accession>
<feature type="compositionally biased region" description="Basic and acidic residues" evidence="1">
    <location>
        <begin position="157"/>
        <end position="171"/>
    </location>
</feature>
<dbReference type="Gene3D" id="4.10.60.10">
    <property type="entry name" value="Zinc finger, CCHC-type"/>
    <property type="match status" value="1"/>
</dbReference>
<dbReference type="InterPro" id="IPR021109">
    <property type="entry name" value="Peptidase_aspartic_dom_sf"/>
</dbReference>
<dbReference type="Proteomes" id="UP000075880">
    <property type="component" value="Unassembled WGS sequence"/>
</dbReference>
<dbReference type="SMART" id="SM00343">
    <property type="entry name" value="ZnF_C2HC"/>
    <property type="match status" value="2"/>
</dbReference>
<dbReference type="Pfam" id="PF00098">
    <property type="entry name" value="zf-CCHC"/>
    <property type="match status" value="1"/>
</dbReference>